<dbReference type="CDD" id="cd18186">
    <property type="entry name" value="BTB_POZ_ZBTB_KLHL-like"/>
    <property type="match status" value="1"/>
</dbReference>
<dbReference type="SMART" id="SM00225">
    <property type="entry name" value="BTB"/>
    <property type="match status" value="1"/>
</dbReference>
<dbReference type="Pfam" id="PF00651">
    <property type="entry name" value="BTB"/>
    <property type="match status" value="1"/>
</dbReference>
<keyword evidence="2" id="KW-1185">Reference proteome</keyword>
<evidence type="ECO:0000313" key="3">
    <source>
        <dbReference type="WBParaSite" id="Csp11.Scaffold629.g7999.t1"/>
    </source>
</evidence>
<sequence length="320" mass="36916">MSSEESPGTRVETHDNRDIIGSGPTISSLKFPEFHMFDSNWKLKLTANWIEELNTHTVSMRLRHRRRSVDDIWNLDASIRLIIDEEWLKCDVSFESNFSNRKREISLPEIGLVSDKLEGSNVVCHLNLFMQINSSSGIQLRNLVDFSRPLPIFSDAVVRIGDVEFYVNRMVLSMASPVFLRAFTDAVENGKNYIELCNVSPKDFRRILNMIYPPHLPPKQWIKENDIKKQLEHIYHMLNIAKVLEIPTVFEVADKFLVKYGRSELGDTLLVAQTFGLRELMGSELSKIRSIGYLKKRREGIESLNCKTKAMILDHLLFST</sequence>
<dbReference type="PROSITE" id="PS50097">
    <property type="entry name" value="BTB"/>
    <property type="match status" value="1"/>
</dbReference>
<dbReference type="PANTHER" id="PTHR22744:SF17">
    <property type="entry name" value="BTB DOMAIN-CONTAINING PROTEIN"/>
    <property type="match status" value="1"/>
</dbReference>
<dbReference type="STRING" id="1561998.A0A1I7UCN9"/>
<organism evidence="2 3">
    <name type="scientific">Caenorhabditis tropicalis</name>
    <dbReference type="NCBI Taxonomy" id="1561998"/>
    <lineage>
        <taxon>Eukaryota</taxon>
        <taxon>Metazoa</taxon>
        <taxon>Ecdysozoa</taxon>
        <taxon>Nematoda</taxon>
        <taxon>Chromadorea</taxon>
        <taxon>Rhabditida</taxon>
        <taxon>Rhabditina</taxon>
        <taxon>Rhabditomorpha</taxon>
        <taxon>Rhabditoidea</taxon>
        <taxon>Rhabditidae</taxon>
        <taxon>Peloderinae</taxon>
        <taxon>Caenorhabditis</taxon>
    </lineage>
</organism>
<dbReference type="InterPro" id="IPR011333">
    <property type="entry name" value="SKP1/BTB/POZ_sf"/>
</dbReference>
<proteinExistence type="predicted"/>
<dbReference type="SUPFAM" id="SSF54695">
    <property type="entry name" value="POZ domain"/>
    <property type="match status" value="1"/>
</dbReference>
<dbReference type="eggNOG" id="ENOG502TFK8">
    <property type="taxonomic scope" value="Eukaryota"/>
</dbReference>
<evidence type="ECO:0000259" key="1">
    <source>
        <dbReference type="PROSITE" id="PS50097"/>
    </source>
</evidence>
<reference evidence="3" key="1">
    <citation type="submission" date="2016-11" db="UniProtKB">
        <authorList>
            <consortium name="WormBaseParasite"/>
        </authorList>
    </citation>
    <scope>IDENTIFICATION</scope>
</reference>
<dbReference type="Gene3D" id="3.30.710.10">
    <property type="entry name" value="Potassium Channel Kv1.1, Chain A"/>
    <property type="match status" value="1"/>
</dbReference>
<evidence type="ECO:0000313" key="2">
    <source>
        <dbReference type="Proteomes" id="UP000095282"/>
    </source>
</evidence>
<dbReference type="Proteomes" id="UP000095282">
    <property type="component" value="Unplaced"/>
</dbReference>
<accession>A0A1I7UCN9</accession>
<dbReference type="PANTHER" id="PTHR22744">
    <property type="entry name" value="HELIX LOOP HELIX PROTEIN 21-RELATED"/>
    <property type="match status" value="1"/>
</dbReference>
<feature type="domain" description="BTB" evidence="1">
    <location>
        <begin position="154"/>
        <end position="220"/>
    </location>
</feature>
<dbReference type="AlphaFoldDB" id="A0A1I7UCN9"/>
<dbReference type="WBParaSite" id="Csp11.Scaffold629.g7999.t1">
    <property type="protein sequence ID" value="Csp11.Scaffold629.g7999.t1"/>
    <property type="gene ID" value="Csp11.Scaffold629.g7999"/>
</dbReference>
<dbReference type="InterPro" id="IPR000210">
    <property type="entry name" value="BTB/POZ_dom"/>
</dbReference>
<protein>
    <submittedName>
        <fullName evidence="3">BTB domain-containing protein</fullName>
    </submittedName>
</protein>
<name>A0A1I7UCN9_9PELO</name>